<dbReference type="EMBL" id="FUZT01000016">
    <property type="protein sequence ID" value="SKC87857.1"/>
    <property type="molecule type" value="Genomic_DNA"/>
</dbReference>
<evidence type="ECO:0000313" key="9">
    <source>
        <dbReference type="EMBL" id="SKC87857.1"/>
    </source>
</evidence>
<keyword evidence="10" id="KW-1185">Reference proteome</keyword>
<evidence type="ECO:0000256" key="1">
    <source>
        <dbReference type="ARBA" id="ARBA00001938"/>
    </source>
</evidence>
<comment type="similarity">
    <text evidence="2 6">Belongs to the 2-oxoacid dehydrogenase family.</text>
</comment>
<dbReference type="InterPro" id="IPR001078">
    <property type="entry name" value="2-oxoacid_DH_actylTfrase"/>
</dbReference>
<dbReference type="GO" id="GO:0016407">
    <property type="term" value="F:acetyltransferase activity"/>
    <property type="evidence" value="ECO:0007669"/>
    <property type="project" value="TreeGrafter"/>
</dbReference>
<dbReference type="Pfam" id="PF02817">
    <property type="entry name" value="E3_binding"/>
    <property type="match status" value="2"/>
</dbReference>
<organism evidence="9 10">
    <name type="scientific">Maledivibacter halophilus</name>
    <dbReference type="NCBI Taxonomy" id="36842"/>
    <lineage>
        <taxon>Bacteria</taxon>
        <taxon>Bacillati</taxon>
        <taxon>Bacillota</taxon>
        <taxon>Clostridia</taxon>
        <taxon>Peptostreptococcales</taxon>
        <taxon>Caminicellaceae</taxon>
        <taxon>Maledivibacter</taxon>
    </lineage>
</organism>
<evidence type="ECO:0000313" key="10">
    <source>
        <dbReference type="Proteomes" id="UP000190285"/>
    </source>
</evidence>
<evidence type="ECO:0000256" key="2">
    <source>
        <dbReference type="ARBA" id="ARBA00007317"/>
    </source>
</evidence>
<feature type="domain" description="Peripheral subunit-binding (PSBD)" evidence="8">
    <location>
        <begin position="122"/>
        <end position="159"/>
    </location>
</feature>
<dbReference type="Pfam" id="PF00198">
    <property type="entry name" value="2-oxoacid_dh"/>
    <property type="match status" value="1"/>
</dbReference>
<keyword evidence="4 6" id="KW-0450">Lipoyl</keyword>
<dbReference type="STRING" id="36842.SAMN02194393_04764"/>
<feature type="domain" description="Lipoyl-binding" evidence="7">
    <location>
        <begin position="2"/>
        <end position="77"/>
    </location>
</feature>
<dbReference type="GO" id="GO:0005737">
    <property type="term" value="C:cytoplasm"/>
    <property type="evidence" value="ECO:0007669"/>
    <property type="project" value="TreeGrafter"/>
</dbReference>
<evidence type="ECO:0000256" key="5">
    <source>
        <dbReference type="ARBA" id="ARBA00023315"/>
    </source>
</evidence>
<sequence>MATEVIMPKAGMAMEEGTVIKWLKEEGDKVEKGEAILEILTDKVNMEVEAEVGGILLKTIAKEGEVLPVFSTIAYIGEEGEKIPDAYEETKKRNEGKHVTPKENQIKETQREEISFSNTKIRATPAARRAAREKHIELSQIRGTGPKGRIQLCDVESFREIEKSRKRSTPLAANIAKAQGINIEDIEGSGFKNKVLKADVEKYLSHEKNLREEEDKIIPLTGMRKVIGSRMRDSYFTAPTFTLNIDVDMTNVKALRNEVKDSIFNETGNKITFTDIIIMAVSKALMKYPIVNASLVEEGILLHNYVNIGLAVGLDEGLLVPVIRDTHKKSLSEIVNSTKDVIERTKNNKLLPDEMEKSTFTISNLGMFGITHFNPIINQPNSAILGVNTITDKMVVINKKPDIRPIMCLSLTVDHRVIDGAPGAKFLQYLKDLLENPMKLLI</sequence>
<evidence type="ECO:0000259" key="8">
    <source>
        <dbReference type="PROSITE" id="PS51826"/>
    </source>
</evidence>
<dbReference type="PROSITE" id="PS51826">
    <property type="entry name" value="PSBD"/>
    <property type="match status" value="2"/>
</dbReference>
<dbReference type="OrthoDB" id="9805770at2"/>
<proteinExistence type="inferred from homology"/>
<dbReference type="SUPFAM" id="SSF51230">
    <property type="entry name" value="Single hybrid motif"/>
    <property type="match status" value="1"/>
</dbReference>
<evidence type="ECO:0000256" key="6">
    <source>
        <dbReference type="RuleBase" id="RU003423"/>
    </source>
</evidence>
<dbReference type="Gene3D" id="3.30.559.10">
    <property type="entry name" value="Chloramphenicol acetyltransferase-like domain"/>
    <property type="match status" value="1"/>
</dbReference>
<name>A0A1T5MHZ9_9FIRM</name>
<reference evidence="10" key="1">
    <citation type="submission" date="2017-02" db="EMBL/GenBank/DDBJ databases">
        <authorList>
            <person name="Varghese N."/>
            <person name="Submissions S."/>
        </authorList>
    </citation>
    <scope>NUCLEOTIDE SEQUENCE [LARGE SCALE GENOMIC DNA]</scope>
    <source>
        <strain evidence="10">M1</strain>
    </source>
</reference>
<dbReference type="InterPro" id="IPR036625">
    <property type="entry name" value="E3-bd_dom_sf"/>
</dbReference>
<dbReference type="EC" id="2.3.1.-" evidence="6"/>
<protein>
    <recommendedName>
        <fullName evidence="6">Dihydrolipoamide acetyltransferase component of pyruvate dehydrogenase complex</fullName>
        <ecNumber evidence="6">2.3.1.-</ecNumber>
    </recommendedName>
</protein>
<dbReference type="Pfam" id="PF00364">
    <property type="entry name" value="Biotin_lipoyl"/>
    <property type="match status" value="1"/>
</dbReference>
<dbReference type="Gene3D" id="4.10.320.10">
    <property type="entry name" value="E3-binding domain"/>
    <property type="match status" value="2"/>
</dbReference>
<dbReference type="PANTHER" id="PTHR43178">
    <property type="entry name" value="DIHYDROLIPOAMIDE ACETYLTRANSFERASE COMPONENT OF PYRUVATE DEHYDROGENASE COMPLEX"/>
    <property type="match status" value="1"/>
</dbReference>
<feature type="domain" description="Peripheral subunit-binding (PSBD)" evidence="8">
    <location>
        <begin position="167"/>
        <end position="204"/>
    </location>
</feature>
<accession>A0A1T5MHZ9</accession>
<dbReference type="SUPFAM" id="SSF52777">
    <property type="entry name" value="CoA-dependent acyltransferases"/>
    <property type="match status" value="1"/>
</dbReference>
<keyword evidence="3 6" id="KW-0808">Transferase</keyword>
<dbReference type="InterPro" id="IPR004167">
    <property type="entry name" value="PSBD"/>
</dbReference>
<gene>
    <name evidence="9" type="ORF">SAMN02194393_04764</name>
</gene>
<dbReference type="GO" id="GO:0031405">
    <property type="term" value="F:lipoic acid binding"/>
    <property type="evidence" value="ECO:0007669"/>
    <property type="project" value="TreeGrafter"/>
</dbReference>
<keyword evidence="9" id="KW-0670">Pyruvate</keyword>
<dbReference type="InterPro" id="IPR050743">
    <property type="entry name" value="2-oxoacid_DH_E2_comp"/>
</dbReference>
<keyword evidence="5 6" id="KW-0012">Acyltransferase</keyword>
<dbReference type="InterPro" id="IPR000089">
    <property type="entry name" value="Biotin_lipoyl"/>
</dbReference>
<comment type="cofactor">
    <cofactor evidence="1 6">
        <name>(R)-lipoate</name>
        <dbReference type="ChEBI" id="CHEBI:83088"/>
    </cofactor>
</comment>
<dbReference type="PROSITE" id="PS50968">
    <property type="entry name" value="BIOTINYL_LIPOYL"/>
    <property type="match status" value="1"/>
</dbReference>
<dbReference type="Proteomes" id="UP000190285">
    <property type="component" value="Unassembled WGS sequence"/>
</dbReference>
<evidence type="ECO:0000256" key="3">
    <source>
        <dbReference type="ARBA" id="ARBA00022679"/>
    </source>
</evidence>
<dbReference type="FunFam" id="3.30.559.10:FF:000007">
    <property type="entry name" value="Dihydrolipoamide acetyltransferase component of pyruvate dehydrogenase complex"/>
    <property type="match status" value="1"/>
</dbReference>
<dbReference type="RefSeq" id="WP_079495281.1">
    <property type="nucleotide sequence ID" value="NZ_FUZT01000016.1"/>
</dbReference>
<dbReference type="CDD" id="cd06849">
    <property type="entry name" value="lipoyl_domain"/>
    <property type="match status" value="1"/>
</dbReference>
<dbReference type="InterPro" id="IPR023213">
    <property type="entry name" value="CAT-like_dom_sf"/>
</dbReference>
<dbReference type="PANTHER" id="PTHR43178:SF5">
    <property type="entry name" value="LIPOAMIDE ACYLTRANSFERASE COMPONENT OF BRANCHED-CHAIN ALPHA-KETO ACID DEHYDROGENASE COMPLEX, MITOCHONDRIAL"/>
    <property type="match status" value="1"/>
</dbReference>
<evidence type="ECO:0000256" key="4">
    <source>
        <dbReference type="ARBA" id="ARBA00022823"/>
    </source>
</evidence>
<dbReference type="SUPFAM" id="SSF47005">
    <property type="entry name" value="Peripheral subunit-binding domain of 2-oxo acid dehydrogenase complex"/>
    <property type="match status" value="2"/>
</dbReference>
<evidence type="ECO:0000259" key="7">
    <source>
        <dbReference type="PROSITE" id="PS50968"/>
    </source>
</evidence>
<dbReference type="InterPro" id="IPR011053">
    <property type="entry name" value="Single_hybrid_motif"/>
</dbReference>
<dbReference type="Gene3D" id="2.40.50.100">
    <property type="match status" value="1"/>
</dbReference>
<dbReference type="AlphaFoldDB" id="A0A1T5MHZ9"/>